<proteinExistence type="predicted"/>
<name>A0ABN8ZAJ8_RANTA</name>
<sequence>MTTSEKPSSSSSSGSSFPPRAQRQRGCENHRENPQTFARRENKLQCSSGGTSSPGGIATTGEEWEGPTAAAAAARELVAARVDVDGGAGAGERGGRAARSPARQGEVPAACAAAARVMDARPPQSGAGLAPRDSGSAGEARGAAAPGDSASRGRGAAGVRSP</sequence>
<feature type="region of interest" description="Disordered" evidence="1">
    <location>
        <begin position="86"/>
        <end position="162"/>
    </location>
</feature>
<evidence type="ECO:0000313" key="2">
    <source>
        <dbReference type="EMBL" id="CAI9170925.1"/>
    </source>
</evidence>
<reference evidence="2" key="1">
    <citation type="submission" date="2023-04" db="EMBL/GenBank/DDBJ databases">
        <authorList>
            <consortium name="ELIXIR-Norway"/>
        </authorList>
    </citation>
    <scope>NUCLEOTIDE SEQUENCE [LARGE SCALE GENOMIC DNA]</scope>
</reference>
<accession>A0ABN8ZAJ8</accession>
<dbReference type="Proteomes" id="UP001176941">
    <property type="component" value="Chromosome 3"/>
</dbReference>
<feature type="compositionally biased region" description="Basic and acidic residues" evidence="1">
    <location>
        <begin position="25"/>
        <end position="43"/>
    </location>
</feature>
<keyword evidence="3" id="KW-1185">Reference proteome</keyword>
<dbReference type="EMBL" id="OX459939">
    <property type="protein sequence ID" value="CAI9170925.1"/>
    <property type="molecule type" value="Genomic_DNA"/>
</dbReference>
<protein>
    <submittedName>
        <fullName evidence="2">Uncharacterized protein</fullName>
    </submittedName>
</protein>
<feature type="region of interest" description="Disordered" evidence="1">
    <location>
        <begin position="1"/>
        <end position="70"/>
    </location>
</feature>
<organism evidence="2 3">
    <name type="scientific">Rangifer tarandus platyrhynchus</name>
    <name type="common">Svalbard reindeer</name>
    <dbReference type="NCBI Taxonomy" id="3082113"/>
    <lineage>
        <taxon>Eukaryota</taxon>
        <taxon>Metazoa</taxon>
        <taxon>Chordata</taxon>
        <taxon>Craniata</taxon>
        <taxon>Vertebrata</taxon>
        <taxon>Euteleostomi</taxon>
        <taxon>Mammalia</taxon>
        <taxon>Eutheria</taxon>
        <taxon>Laurasiatheria</taxon>
        <taxon>Artiodactyla</taxon>
        <taxon>Ruminantia</taxon>
        <taxon>Pecora</taxon>
        <taxon>Cervidae</taxon>
        <taxon>Odocoileinae</taxon>
        <taxon>Rangifer</taxon>
    </lineage>
</organism>
<evidence type="ECO:0000313" key="3">
    <source>
        <dbReference type="Proteomes" id="UP001176941"/>
    </source>
</evidence>
<feature type="compositionally biased region" description="Low complexity" evidence="1">
    <location>
        <begin position="135"/>
        <end position="162"/>
    </location>
</feature>
<gene>
    <name evidence="2" type="ORF">MRATA1EN1_LOCUS19887</name>
</gene>
<evidence type="ECO:0000256" key="1">
    <source>
        <dbReference type="SAM" id="MobiDB-lite"/>
    </source>
</evidence>